<organism evidence="7 9">
    <name type="scientific">Aneurinibacillus migulanus</name>
    <name type="common">Bacillus migulanus</name>
    <dbReference type="NCBI Taxonomy" id="47500"/>
    <lineage>
        <taxon>Bacteria</taxon>
        <taxon>Bacillati</taxon>
        <taxon>Bacillota</taxon>
        <taxon>Bacilli</taxon>
        <taxon>Bacillales</taxon>
        <taxon>Paenibacillaceae</taxon>
        <taxon>Aneurinibacillus group</taxon>
        <taxon>Aneurinibacillus</taxon>
    </lineage>
</organism>
<accession>A0A0D1XVW7</accession>
<dbReference type="Proteomes" id="UP000182836">
    <property type="component" value="Unassembled WGS sequence"/>
</dbReference>
<dbReference type="RefSeq" id="WP_043065815.1">
    <property type="nucleotide sequence ID" value="NZ_BJOA01000104.1"/>
</dbReference>
<dbReference type="InterPro" id="IPR052984">
    <property type="entry name" value="UPF0421"/>
</dbReference>
<sequence>MRVGARILKTGIALILALLVCHWFNLQPPLFAAIAATLSIQPTVYRTLKHLREQMEANFIGAALGVTATYFLGADPIIVGIVVMLVIMINLRLKLENSLVLSLVTVIAVMETSTGNYLYFAGNRFLLTVIGVFSAALVNALFIPPRYEQKLFDEISKTGEKFSVLMRTLIHNEMEEKVFREEKEKIKSNFKTIEQLYDLYTEEITKLRKVTYSSQKKLVLFKQMISVLYKEMDMLRTFERHIYSSFKPGHYLFPLIQSQLEALTEYHKNILLTYNGILKTRDDWHLPEEILQENNRLLHEFLTLYPEVKNTPQEEDDGQWRHLFPVVAEILEYANQLERLSKLVHTFHTHQGEDE</sequence>
<gene>
    <name evidence="7" type="ORF">AF333_30900</name>
    <name evidence="8" type="ORF">SAMN04487909_108201</name>
</gene>
<feature type="transmembrane region" description="Helical" evidence="6">
    <location>
        <begin position="125"/>
        <end position="143"/>
    </location>
</feature>
<dbReference type="GeneID" id="42309534"/>
<dbReference type="OrthoDB" id="1653617at2"/>
<evidence type="ECO:0000256" key="6">
    <source>
        <dbReference type="SAM" id="Phobius"/>
    </source>
</evidence>
<dbReference type="InterPro" id="IPR010343">
    <property type="entry name" value="ArAE_1"/>
</dbReference>
<dbReference type="GO" id="GO:0005886">
    <property type="term" value="C:plasma membrane"/>
    <property type="evidence" value="ECO:0007669"/>
    <property type="project" value="UniProtKB-SubCell"/>
</dbReference>
<dbReference type="PANTHER" id="PTHR40064:SF1">
    <property type="entry name" value="MEMBRANE PROTEIN"/>
    <property type="match status" value="1"/>
</dbReference>
<evidence type="ECO:0000256" key="3">
    <source>
        <dbReference type="ARBA" id="ARBA00022692"/>
    </source>
</evidence>
<keyword evidence="5 6" id="KW-0472">Membrane</keyword>
<evidence type="ECO:0000313" key="10">
    <source>
        <dbReference type="Proteomes" id="UP000182836"/>
    </source>
</evidence>
<reference evidence="7 9" key="1">
    <citation type="submission" date="2015-07" db="EMBL/GenBank/DDBJ databases">
        <title>Fjat-14205 dsm 2895.</title>
        <authorList>
            <person name="Liu B."/>
            <person name="Wang J."/>
            <person name="Zhu Y."/>
            <person name="Liu G."/>
            <person name="Chen Q."/>
            <person name="Chen Z."/>
            <person name="Lan J."/>
            <person name="Che J."/>
            <person name="Ge C."/>
            <person name="Shi H."/>
            <person name="Pan Z."/>
            <person name="Liu X."/>
        </authorList>
    </citation>
    <scope>NUCLEOTIDE SEQUENCE [LARGE SCALE GENOMIC DNA]</scope>
    <source>
        <strain evidence="7 9">DSM 2895</strain>
    </source>
</reference>
<keyword evidence="2" id="KW-1003">Cell membrane</keyword>
<dbReference type="STRING" id="47500.AF333_30900"/>
<protein>
    <submittedName>
        <fullName evidence="8">Uncharacterized membrane protein YgaE, UPF0421/DUF939 family</fullName>
    </submittedName>
</protein>
<dbReference type="PANTHER" id="PTHR40064">
    <property type="entry name" value="MEMBRANE PROTEIN-RELATED"/>
    <property type="match status" value="1"/>
</dbReference>
<dbReference type="PATRIC" id="fig|47500.12.peg.6445"/>
<evidence type="ECO:0000256" key="4">
    <source>
        <dbReference type="ARBA" id="ARBA00022989"/>
    </source>
</evidence>
<evidence type="ECO:0000256" key="2">
    <source>
        <dbReference type="ARBA" id="ARBA00022475"/>
    </source>
</evidence>
<name>A0A0D1XVW7_ANEMI</name>
<dbReference type="EMBL" id="FNED01000008">
    <property type="protein sequence ID" value="SDI86159.1"/>
    <property type="molecule type" value="Genomic_DNA"/>
</dbReference>
<feature type="transmembrane region" description="Helical" evidence="6">
    <location>
        <begin position="99"/>
        <end position="119"/>
    </location>
</feature>
<evidence type="ECO:0000313" key="7">
    <source>
        <dbReference type="EMBL" id="KON84339.1"/>
    </source>
</evidence>
<comment type="subcellular location">
    <subcellularLocation>
        <location evidence="1">Cell membrane</location>
        <topology evidence="1">Multi-pass membrane protein</topology>
    </subcellularLocation>
</comment>
<evidence type="ECO:0000313" key="9">
    <source>
        <dbReference type="Proteomes" id="UP000037269"/>
    </source>
</evidence>
<dbReference type="Pfam" id="PF06081">
    <property type="entry name" value="ArAE_1"/>
    <property type="match status" value="1"/>
</dbReference>
<dbReference type="Proteomes" id="UP000037269">
    <property type="component" value="Unassembled WGS sequence"/>
</dbReference>
<reference evidence="8 10" key="2">
    <citation type="submission" date="2016-10" db="EMBL/GenBank/DDBJ databases">
        <authorList>
            <person name="de Groot N.N."/>
        </authorList>
    </citation>
    <scope>NUCLEOTIDE SEQUENCE [LARGE SCALE GENOMIC DNA]</scope>
    <source>
        <strain evidence="8 10">DSM 2895</strain>
    </source>
</reference>
<proteinExistence type="predicted"/>
<keyword evidence="9" id="KW-1185">Reference proteome</keyword>
<evidence type="ECO:0000256" key="5">
    <source>
        <dbReference type="ARBA" id="ARBA00023136"/>
    </source>
</evidence>
<keyword evidence="4 6" id="KW-1133">Transmembrane helix</keyword>
<evidence type="ECO:0000256" key="1">
    <source>
        <dbReference type="ARBA" id="ARBA00004651"/>
    </source>
</evidence>
<dbReference type="AlphaFoldDB" id="A0A0D1XVW7"/>
<dbReference type="EMBL" id="LGUG01000013">
    <property type="protein sequence ID" value="KON84339.1"/>
    <property type="molecule type" value="Genomic_DNA"/>
</dbReference>
<feature type="transmembrane region" description="Helical" evidence="6">
    <location>
        <begin position="63"/>
        <end position="87"/>
    </location>
</feature>
<keyword evidence="3 6" id="KW-0812">Transmembrane</keyword>
<evidence type="ECO:0000313" key="8">
    <source>
        <dbReference type="EMBL" id="SDI86159.1"/>
    </source>
</evidence>